<name>A0AAE5S794_PSESY</name>
<dbReference type="EMBL" id="NBAQ01000007">
    <property type="protein sequence ID" value="POQ03292.1"/>
    <property type="molecule type" value="Genomic_DNA"/>
</dbReference>
<evidence type="ECO:0000313" key="1">
    <source>
        <dbReference type="EMBL" id="POQ03292.1"/>
    </source>
</evidence>
<proteinExistence type="predicted"/>
<gene>
    <name evidence="1" type="ORF">CXB42_15050</name>
</gene>
<sequence>MSKLNETKRAYDKIKRLLDDEIRKRTGDSRELARFQETLDIAFYLLGWSQFEYLVRNESKEIVEVGRNTNTIDQYAWKYLADGIKEYPVRKRLDLIFHTKPLIRKELDKDYTVRNEAAHNYKHLPADAKDVSAWLQKLEALVDDFES</sequence>
<accession>A0AAE5S794</accession>
<dbReference type="AlphaFoldDB" id="A0AAE5S794"/>
<evidence type="ECO:0000313" key="2">
    <source>
        <dbReference type="Proteomes" id="UP000237295"/>
    </source>
</evidence>
<reference evidence="1 2" key="1">
    <citation type="submission" date="2017-03" db="EMBL/GenBank/DDBJ databases">
        <authorList>
            <person name="Hulin M.T."/>
        </authorList>
    </citation>
    <scope>NUCLEOTIDE SEQUENCE [LARGE SCALE GENOMIC DNA]</scope>
    <source>
        <strain evidence="1 2">5264</strain>
    </source>
</reference>
<dbReference type="RefSeq" id="WP_103694286.1">
    <property type="nucleotide sequence ID" value="NZ_NBAQ01000007.1"/>
</dbReference>
<organism evidence="1 2">
    <name type="scientific">Pseudomonas syringae pv. syringae</name>
    <dbReference type="NCBI Taxonomy" id="321"/>
    <lineage>
        <taxon>Bacteria</taxon>
        <taxon>Pseudomonadati</taxon>
        <taxon>Pseudomonadota</taxon>
        <taxon>Gammaproteobacteria</taxon>
        <taxon>Pseudomonadales</taxon>
        <taxon>Pseudomonadaceae</taxon>
        <taxon>Pseudomonas</taxon>
        <taxon>Pseudomonas syringae</taxon>
    </lineage>
</organism>
<dbReference type="Proteomes" id="UP000237295">
    <property type="component" value="Unassembled WGS sequence"/>
</dbReference>
<comment type="caution">
    <text evidence="1">The sequence shown here is derived from an EMBL/GenBank/DDBJ whole genome shotgun (WGS) entry which is preliminary data.</text>
</comment>
<protein>
    <submittedName>
        <fullName evidence="1">Uncharacterized protein</fullName>
    </submittedName>
</protein>